<organism evidence="2 3">
    <name type="scientific">Daphnia magna</name>
    <dbReference type="NCBI Taxonomy" id="35525"/>
    <lineage>
        <taxon>Eukaryota</taxon>
        <taxon>Metazoa</taxon>
        <taxon>Ecdysozoa</taxon>
        <taxon>Arthropoda</taxon>
        <taxon>Crustacea</taxon>
        <taxon>Branchiopoda</taxon>
        <taxon>Diplostraca</taxon>
        <taxon>Cladocera</taxon>
        <taxon>Anomopoda</taxon>
        <taxon>Daphniidae</taxon>
        <taxon>Daphnia</taxon>
    </lineage>
</organism>
<sequence>MSHLIVEIPKGGPLKGSWIYVVAENWIEDQVLYLPDARFSSQYKNTMLKGGVPPNVENWDRHDVFKIVGTYGIYVLEHDEATTNFPRVESGLPILNDSNTGRGLREKKLSLPGETTTDMESDEEESVDPSCRKLASTMQNKTSPKSSFRGGTSLPLPPTGLLIAKRSNNLSSTATQVAPMQCGIIGLITNSLINPKFAHNAAELSSSNLMDISSNTVGRLHTEASSSTVDFSTQEVFQPGNGTEASAHITQGSPSDVRQMSGSDVES</sequence>
<evidence type="ECO:0000256" key="1">
    <source>
        <dbReference type="SAM" id="MobiDB-lite"/>
    </source>
</evidence>
<dbReference type="Proteomes" id="UP000076858">
    <property type="component" value="Unassembled WGS sequence"/>
</dbReference>
<evidence type="ECO:0000313" key="3">
    <source>
        <dbReference type="Proteomes" id="UP000076858"/>
    </source>
</evidence>
<feature type="compositionally biased region" description="Acidic residues" evidence="1">
    <location>
        <begin position="117"/>
        <end position="127"/>
    </location>
</feature>
<name>A0A164SZP5_9CRUS</name>
<dbReference type="OrthoDB" id="6397046at2759"/>
<comment type="caution">
    <text evidence="2">The sequence shown here is derived from an EMBL/GenBank/DDBJ whole genome shotgun (WGS) entry which is preliminary data.</text>
</comment>
<keyword evidence="3" id="KW-1185">Reference proteome</keyword>
<protein>
    <submittedName>
        <fullName evidence="2">Uncharacterized protein</fullName>
    </submittedName>
</protein>
<gene>
    <name evidence="2" type="ORF">APZ42_025521</name>
</gene>
<accession>A0A164SZP5</accession>
<reference evidence="2 3" key="1">
    <citation type="submission" date="2016-03" db="EMBL/GenBank/DDBJ databases">
        <title>EvidentialGene: Evidence-directed Construction of Genes on Genomes.</title>
        <authorList>
            <person name="Gilbert D.G."/>
            <person name="Choi J.-H."/>
            <person name="Mockaitis K."/>
            <person name="Colbourne J."/>
            <person name="Pfrender M."/>
        </authorList>
    </citation>
    <scope>NUCLEOTIDE SEQUENCE [LARGE SCALE GENOMIC DNA]</scope>
    <source>
        <strain evidence="2 3">Xinb3</strain>
        <tissue evidence="2">Complete organism</tissue>
    </source>
</reference>
<feature type="region of interest" description="Disordered" evidence="1">
    <location>
        <begin position="238"/>
        <end position="267"/>
    </location>
</feature>
<dbReference type="AlphaFoldDB" id="A0A164SZP5"/>
<feature type="region of interest" description="Disordered" evidence="1">
    <location>
        <begin position="103"/>
        <end position="129"/>
    </location>
</feature>
<evidence type="ECO:0000313" key="2">
    <source>
        <dbReference type="EMBL" id="KZS10097.1"/>
    </source>
</evidence>
<proteinExistence type="predicted"/>
<dbReference type="EMBL" id="LRGB01001894">
    <property type="protein sequence ID" value="KZS10097.1"/>
    <property type="molecule type" value="Genomic_DNA"/>
</dbReference>